<feature type="transmembrane region" description="Helical" evidence="1">
    <location>
        <begin position="32"/>
        <end position="55"/>
    </location>
</feature>
<feature type="transmembrane region" description="Helical" evidence="1">
    <location>
        <begin position="301"/>
        <end position="319"/>
    </location>
</feature>
<feature type="transmembrane region" description="Helical" evidence="1">
    <location>
        <begin position="240"/>
        <end position="257"/>
    </location>
</feature>
<feature type="transmembrane region" description="Helical" evidence="1">
    <location>
        <begin position="196"/>
        <end position="220"/>
    </location>
</feature>
<feature type="transmembrane region" description="Helical" evidence="1">
    <location>
        <begin position="331"/>
        <end position="353"/>
    </location>
</feature>
<dbReference type="GO" id="GO:0016787">
    <property type="term" value="F:hydrolase activity"/>
    <property type="evidence" value="ECO:0007669"/>
    <property type="project" value="UniProtKB-KW"/>
</dbReference>
<name>A0A1H7H6X6_9FIRM</name>
<keyword evidence="1" id="KW-0812">Transmembrane</keyword>
<dbReference type="InterPro" id="IPR002656">
    <property type="entry name" value="Acyl_transf_3_dom"/>
</dbReference>
<feature type="transmembrane region" description="Helical" evidence="1">
    <location>
        <begin position="141"/>
        <end position="160"/>
    </location>
</feature>
<feature type="transmembrane region" description="Helical" evidence="1">
    <location>
        <begin position="7"/>
        <end position="26"/>
    </location>
</feature>
<feature type="domain" description="Acyltransferase 3" evidence="2">
    <location>
        <begin position="6"/>
        <end position="350"/>
    </location>
</feature>
<keyword evidence="3" id="KW-0012">Acyltransferase</keyword>
<feature type="transmembrane region" description="Helical" evidence="1">
    <location>
        <begin position="167"/>
        <end position="190"/>
    </location>
</feature>
<evidence type="ECO:0000259" key="2">
    <source>
        <dbReference type="Pfam" id="PF01757"/>
    </source>
</evidence>
<dbReference type="AlphaFoldDB" id="A0A1H7H6X6"/>
<dbReference type="InterPro" id="IPR050879">
    <property type="entry name" value="Acyltransferase_3"/>
</dbReference>
<proteinExistence type="predicted"/>
<dbReference type="GO" id="GO:0016020">
    <property type="term" value="C:membrane"/>
    <property type="evidence" value="ECO:0007669"/>
    <property type="project" value="TreeGrafter"/>
</dbReference>
<dbReference type="EMBL" id="FNZX01000005">
    <property type="protein sequence ID" value="SEK45988.1"/>
    <property type="molecule type" value="Genomic_DNA"/>
</dbReference>
<keyword evidence="1" id="KW-0472">Membrane</keyword>
<evidence type="ECO:0000256" key="1">
    <source>
        <dbReference type="SAM" id="Phobius"/>
    </source>
</evidence>
<dbReference type="GO" id="GO:0000271">
    <property type="term" value="P:polysaccharide biosynthetic process"/>
    <property type="evidence" value="ECO:0007669"/>
    <property type="project" value="TreeGrafter"/>
</dbReference>
<protein>
    <submittedName>
        <fullName evidence="3">Peptidoglycan/LPS O-acetylase OafA/YrhL, contains acyltransferase and SGNH-hydrolase domains</fullName>
    </submittedName>
</protein>
<feature type="transmembrane region" description="Helical" evidence="1">
    <location>
        <begin position="82"/>
        <end position="99"/>
    </location>
</feature>
<keyword evidence="3" id="KW-0378">Hydrolase</keyword>
<dbReference type="Pfam" id="PF01757">
    <property type="entry name" value="Acyl_transf_3"/>
    <property type="match status" value="1"/>
</dbReference>
<dbReference type="GO" id="GO:0016747">
    <property type="term" value="F:acyltransferase activity, transferring groups other than amino-acyl groups"/>
    <property type="evidence" value="ECO:0007669"/>
    <property type="project" value="InterPro"/>
</dbReference>
<dbReference type="Proteomes" id="UP000182321">
    <property type="component" value="Unassembled WGS sequence"/>
</dbReference>
<accession>A0A1H7H6X6</accession>
<dbReference type="RefSeq" id="WP_074789774.1">
    <property type="nucleotide sequence ID" value="NZ_FNZX01000005.1"/>
</dbReference>
<sequence>MTDRFDYIDAIKGWAILGVIMVHSGLWGTGKAATFAGSGASMCQMFFLVSSFLIYGSYDRFVKKHNYNYKAKDVLSWELKKIVRLIPLWYLSLIVHLLAKGYNLYWLGSQGKVSVWNILTHILFIHGFNPYYIDSMLGVDWYVGDIAILIFLSPLIYMLIKSVSQSLMWIIIINIILKMVVPYAQIITVLPVEDSYIWEAFVTNFGIWNQLPVILMGICLYKIMSAIDTEKITIIKQKKLLSYVIMIISIIVQYDLIFRENKYCFTNITLWGVAYVMWFTSQKIYPISILNNPLVKVLGKYSYAIYLFHFGIFIRYYEYLGIHVADERLNALLKILIVTTGALVMGIIVTRYIEKPIVSHLNLVIDNRLSRI</sequence>
<keyword evidence="1" id="KW-1133">Transmembrane helix</keyword>
<reference evidence="4" key="1">
    <citation type="submission" date="2016-10" db="EMBL/GenBank/DDBJ databases">
        <authorList>
            <person name="Varghese N."/>
            <person name="Submissions S."/>
        </authorList>
    </citation>
    <scope>NUCLEOTIDE SEQUENCE [LARGE SCALE GENOMIC DNA]</scope>
    <source>
        <strain evidence="4">ACV-9</strain>
    </source>
</reference>
<dbReference type="PANTHER" id="PTHR23028:SF53">
    <property type="entry name" value="ACYL_TRANSF_3 DOMAIN-CONTAINING PROTEIN"/>
    <property type="match status" value="1"/>
</dbReference>
<gene>
    <name evidence="3" type="ORF">SAMN02910377_00945</name>
</gene>
<organism evidence="3 4">
    <name type="scientific">Pseudobutyrivibrio ruminis</name>
    <dbReference type="NCBI Taxonomy" id="46206"/>
    <lineage>
        <taxon>Bacteria</taxon>
        <taxon>Bacillati</taxon>
        <taxon>Bacillota</taxon>
        <taxon>Clostridia</taxon>
        <taxon>Lachnospirales</taxon>
        <taxon>Lachnospiraceae</taxon>
        <taxon>Pseudobutyrivibrio</taxon>
    </lineage>
</organism>
<keyword evidence="3" id="KW-0808">Transferase</keyword>
<dbReference type="PANTHER" id="PTHR23028">
    <property type="entry name" value="ACETYLTRANSFERASE"/>
    <property type="match status" value="1"/>
</dbReference>
<keyword evidence="4" id="KW-1185">Reference proteome</keyword>
<evidence type="ECO:0000313" key="4">
    <source>
        <dbReference type="Proteomes" id="UP000182321"/>
    </source>
</evidence>
<evidence type="ECO:0000313" key="3">
    <source>
        <dbReference type="EMBL" id="SEK45988.1"/>
    </source>
</evidence>
<feature type="transmembrane region" description="Helical" evidence="1">
    <location>
        <begin position="263"/>
        <end position="280"/>
    </location>
</feature>